<sequence>MQTSLTETPQKKHLLAIKAPVSVVLAQKRVALHTILDLVPGAMLMFEKTCDQPLELEVGGHTVATGEAVKVGDKFGIRIRSLGPLPKD</sequence>
<dbReference type="Pfam" id="PF01052">
    <property type="entry name" value="FliMN_C"/>
    <property type="match status" value="1"/>
</dbReference>
<evidence type="ECO:0000313" key="3">
    <source>
        <dbReference type="Proteomes" id="UP000320672"/>
    </source>
</evidence>
<evidence type="ECO:0000259" key="1">
    <source>
        <dbReference type="Pfam" id="PF01052"/>
    </source>
</evidence>
<dbReference type="AlphaFoldDB" id="A0A517MFK1"/>
<gene>
    <name evidence="2" type="primary">fliN_1</name>
    <name evidence="2" type="ORF">FF011L_24380</name>
</gene>
<name>A0A517MFK1_9BACT</name>
<dbReference type="KEGG" id="rml:FF011L_24380"/>
<dbReference type="RefSeq" id="WP_246109871.1">
    <property type="nucleotide sequence ID" value="NZ_CP036262.1"/>
</dbReference>
<dbReference type="Gene3D" id="2.30.330.10">
    <property type="entry name" value="SpoA-like"/>
    <property type="match status" value="1"/>
</dbReference>
<dbReference type="SUPFAM" id="SSF101801">
    <property type="entry name" value="Surface presentation of antigens (SPOA)"/>
    <property type="match status" value="1"/>
</dbReference>
<organism evidence="2 3">
    <name type="scientific">Roseimaritima multifibrata</name>
    <dbReference type="NCBI Taxonomy" id="1930274"/>
    <lineage>
        <taxon>Bacteria</taxon>
        <taxon>Pseudomonadati</taxon>
        <taxon>Planctomycetota</taxon>
        <taxon>Planctomycetia</taxon>
        <taxon>Pirellulales</taxon>
        <taxon>Pirellulaceae</taxon>
        <taxon>Roseimaritima</taxon>
    </lineage>
</organism>
<keyword evidence="3" id="KW-1185">Reference proteome</keyword>
<dbReference type="GO" id="GO:0071978">
    <property type="term" value="P:bacterial-type flagellum-dependent swarming motility"/>
    <property type="evidence" value="ECO:0007669"/>
    <property type="project" value="TreeGrafter"/>
</dbReference>
<reference evidence="2 3" key="1">
    <citation type="submission" date="2019-02" db="EMBL/GenBank/DDBJ databases">
        <title>Deep-cultivation of Planctomycetes and their phenomic and genomic characterization uncovers novel biology.</title>
        <authorList>
            <person name="Wiegand S."/>
            <person name="Jogler M."/>
            <person name="Boedeker C."/>
            <person name="Pinto D."/>
            <person name="Vollmers J."/>
            <person name="Rivas-Marin E."/>
            <person name="Kohn T."/>
            <person name="Peeters S.H."/>
            <person name="Heuer A."/>
            <person name="Rast P."/>
            <person name="Oberbeckmann S."/>
            <person name="Bunk B."/>
            <person name="Jeske O."/>
            <person name="Meyerdierks A."/>
            <person name="Storesund J.E."/>
            <person name="Kallscheuer N."/>
            <person name="Luecker S."/>
            <person name="Lage O.M."/>
            <person name="Pohl T."/>
            <person name="Merkel B.J."/>
            <person name="Hornburger P."/>
            <person name="Mueller R.-W."/>
            <person name="Bruemmer F."/>
            <person name="Labrenz M."/>
            <person name="Spormann A.M."/>
            <person name="Op den Camp H."/>
            <person name="Overmann J."/>
            <person name="Amann R."/>
            <person name="Jetten M.S.M."/>
            <person name="Mascher T."/>
            <person name="Medema M.H."/>
            <person name="Devos D.P."/>
            <person name="Kaster A.-K."/>
            <person name="Ovreas L."/>
            <person name="Rohde M."/>
            <person name="Galperin M.Y."/>
            <person name="Jogler C."/>
        </authorList>
    </citation>
    <scope>NUCLEOTIDE SEQUENCE [LARGE SCALE GENOMIC DNA]</scope>
    <source>
        <strain evidence="2 3">FF011L</strain>
    </source>
</reference>
<dbReference type="InterPro" id="IPR001543">
    <property type="entry name" value="FliN-like_C"/>
</dbReference>
<dbReference type="GO" id="GO:0050918">
    <property type="term" value="P:positive chemotaxis"/>
    <property type="evidence" value="ECO:0007669"/>
    <property type="project" value="TreeGrafter"/>
</dbReference>
<protein>
    <submittedName>
        <fullName evidence="2">Flagellar motor switch protein FliN</fullName>
    </submittedName>
</protein>
<evidence type="ECO:0000313" key="2">
    <source>
        <dbReference type="EMBL" id="QDS93665.1"/>
    </source>
</evidence>
<dbReference type="PANTHER" id="PTHR30034:SF6">
    <property type="entry name" value="YOP PROTEINS TRANSLOCATION PROTEIN Q"/>
    <property type="match status" value="1"/>
</dbReference>
<keyword evidence="2" id="KW-0969">Cilium</keyword>
<proteinExistence type="predicted"/>
<accession>A0A517MFK1</accession>
<keyword evidence="2" id="KW-0282">Flagellum</keyword>
<dbReference type="Proteomes" id="UP000320672">
    <property type="component" value="Chromosome"/>
</dbReference>
<dbReference type="PANTHER" id="PTHR30034">
    <property type="entry name" value="FLAGELLAR MOTOR SWITCH PROTEIN FLIM"/>
    <property type="match status" value="1"/>
</dbReference>
<feature type="domain" description="Flagellar motor switch protein FliN-like C-terminal" evidence="1">
    <location>
        <begin position="13"/>
        <end position="81"/>
    </location>
</feature>
<dbReference type="InterPro" id="IPR036429">
    <property type="entry name" value="SpoA-like_sf"/>
</dbReference>
<dbReference type="EMBL" id="CP036262">
    <property type="protein sequence ID" value="QDS93665.1"/>
    <property type="molecule type" value="Genomic_DNA"/>
</dbReference>
<keyword evidence="2" id="KW-0966">Cell projection</keyword>